<evidence type="ECO:0000256" key="1">
    <source>
        <dbReference type="SAM" id="Phobius"/>
    </source>
</evidence>
<evidence type="ECO:0000313" key="3">
    <source>
        <dbReference type="Proteomes" id="UP000190285"/>
    </source>
</evidence>
<organism evidence="2 3">
    <name type="scientific">Maledivibacter halophilus</name>
    <dbReference type="NCBI Taxonomy" id="36842"/>
    <lineage>
        <taxon>Bacteria</taxon>
        <taxon>Bacillati</taxon>
        <taxon>Bacillota</taxon>
        <taxon>Clostridia</taxon>
        <taxon>Peptostreptococcales</taxon>
        <taxon>Caminicellaceae</taxon>
        <taxon>Maledivibacter</taxon>
    </lineage>
</organism>
<keyword evidence="1" id="KW-1133">Transmembrane helix</keyword>
<dbReference type="EMBL" id="FUZT01000005">
    <property type="protein sequence ID" value="SKC68717.1"/>
    <property type="molecule type" value="Genomic_DNA"/>
</dbReference>
<proteinExistence type="predicted"/>
<dbReference type="Proteomes" id="UP000190285">
    <property type="component" value="Unassembled WGS sequence"/>
</dbReference>
<evidence type="ECO:0000313" key="2">
    <source>
        <dbReference type="EMBL" id="SKC68717.1"/>
    </source>
</evidence>
<gene>
    <name evidence="2" type="ORF">SAMN02194393_02177</name>
</gene>
<dbReference type="STRING" id="36842.SAMN02194393_02177"/>
<protein>
    <submittedName>
        <fullName evidence="2">Uncharacterized protein</fullName>
    </submittedName>
</protein>
<feature type="transmembrane region" description="Helical" evidence="1">
    <location>
        <begin position="12"/>
        <end position="31"/>
    </location>
</feature>
<name>A0A1T5KY82_9FIRM</name>
<keyword evidence="1" id="KW-0812">Transmembrane</keyword>
<keyword evidence="3" id="KW-1185">Reference proteome</keyword>
<keyword evidence="1" id="KW-0472">Membrane</keyword>
<reference evidence="2 3" key="1">
    <citation type="submission" date="2017-02" db="EMBL/GenBank/DDBJ databases">
        <authorList>
            <person name="Peterson S.W."/>
        </authorList>
    </citation>
    <scope>NUCLEOTIDE SEQUENCE [LARGE SCALE GENOMIC DNA]</scope>
    <source>
        <strain evidence="2 3">M1</strain>
    </source>
</reference>
<dbReference type="OrthoDB" id="9849976at2"/>
<sequence>MDKSYVKKIVKYLVTLYVILSIIISLSYNLIIDRVIGNNSIIFKSFEGNNYMVYLEKETVNFVEIKDANIGLFGFSRVPFISTKLVYDLREPQKSTYKFDGTKYTLKDDLLSSGIVVKGWKLTSPYGIIESKGIYFGVSNCELDIDQAEKYSLEEIGEGCYVFMFEDEEDIKIDKLYNIGF</sequence>
<dbReference type="AlphaFoldDB" id="A0A1T5KY82"/>
<accession>A0A1T5KY82</accession>
<dbReference type="RefSeq" id="WP_079491591.1">
    <property type="nucleotide sequence ID" value="NZ_FUZT01000005.1"/>
</dbReference>